<keyword evidence="2" id="KW-1185">Reference proteome</keyword>
<dbReference type="AlphaFoldDB" id="A0A8H4VRJ6"/>
<sequence length="450" mass="52092">MAKGVILNEDLLWMIFTLVAEDDQKNMSNRLQCVLNGTHVCRQWRMCLLSATNVWGRLIFVDSNRPREKKPTLELLELVAKRSGNTSPLFIEATATRHGVDTGLRLFLCQLMKEAWERIQEIHFELIDDTRDQQIRKRTRAVIARPAPNLRIFRVYGSDFNITHDNDFMFILNKYDKLFSEGVYPADRAVPPFANFAPRLEEFFVGHIYFPQQAAWLSGLRSLVVAYDCNALWIAYRSLPQLLEALQSMPRLESLECRLQDFHRRESPQEGKYVDLPNLKYMLLSAHPDICTFLRDHIRGAQTGCLLHLELMVDEYLESDGSNFMSLGDVFSTTLQRNMALASPPAQHITSMTMFLCDYRMVFHLKLQSARFGTIPTIRFDHYPGCERKENQGLLVALLSVFSHFKDITTLKLGRLDMGNYYIKCLLSMTSVTTLEAWFSGTLYWLTFIR</sequence>
<dbReference type="EMBL" id="JAACJL010000016">
    <property type="protein sequence ID" value="KAF4619467.1"/>
    <property type="molecule type" value="Genomic_DNA"/>
</dbReference>
<reference evidence="1 2" key="1">
    <citation type="submission" date="2019-12" db="EMBL/GenBank/DDBJ databases">
        <authorList>
            <person name="Floudas D."/>
            <person name="Bentzer J."/>
            <person name="Ahren D."/>
            <person name="Johansson T."/>
            <person name="Persson P."/>
            <person name="Tunlid A."/>
        </authorList>
    </citation>
    <scope>NUCLEOTIDE SEQUENCE [LARGE SCALE GENOMIC DNA]</scope>
    <source>
        <strain evidence="1 2">CBS 102.39</strain>
    </source>
</reference>
<gene>
    <name evidence="1" type="ORF">D9613_004656</name>
</gene>
<name>A0A8H4VRJ6_9AGAR</name>
<comment type="caution">
    <text evidence="1">The sequence shown here is derived from an EMBL/GenBank/DDBJ whole genome shotgun (WGS) entry which is preliminary data.</text>
</comment>
<organism evidence="1 2">
    <name type="scientific">Agrocybe pediades</name>
    <dbReference type="NCBI Taxonomy" id="84607"/>
    <lineage>
        <taxon>Eukaryota</taxon>
        <taxon>Fungi</taxon>
        <taxon>Dikarya</taxon>
        <taxon>Basidiomycota</taxon>
        <taxon>Agaricomycotina</taxon>
        <taxon>Agaricomycetes</taxon>
        <taxon>Agaricomycetidae</taxon>
        <taxon>Agaricales</taxon>
        <taxon>Agaricineae</taxon>
        <taxon>Strophariaceae</taxon>
        <taxon>Agrocybe</taxon>
    </lineage>
</organism>
<evidence type="ECO:0008006" key="3">
    <source>
        <dbReference type="Google" id="ProtNLM"/>
    </source>
</evidence>
<protein>
    <recommendedName>
        <fullName evidence="3">F-box domain-containing protein</fullName>
    </recommendedName>
</protein>
<proteinExistence type="predicted"/>
<dbReference type="Proteomes" id="UP000521872">
    <property type="component" value="Unassembled WGS sequence"/>
</dbReference>
<evidence type="ECO:0000313" key="2">
    <source>
        <dbReference type="Proteomes" id="UP000521872"/>
    </source>
</evidence>
<evidence type="ECO:0000313" key="1">
    <source>
        <dbReference type="EMBL" id="KAF4619467.1"/>
    </source>
</evidence>
<accession>A0A8H4VRJ6</accession>